<dbReference type="AlphaFoldDB" id="A0A9D4HWH1"/>
<evidence type="ECO:0000256" key="1">
    <source>
        <dbReference type="SAM" id="MobiDB-lite"/>
    </source>
</evidence>
<protein>
    <submittedName>
        <fullName evidence="2">Uncharacterized protein</fullName>
    </submittedName>
</protein>
<accession>A0A9D4HWH1</accession>
<evidence type="ECO:0000313" key="3">
    <source>
        <dbReference type="Proteomes" id="UP000828390"/>
    </source>
</evidence>
<evidence type="ECO:0000313" key="2">
    <source>
        <dbReference type="EMBL" id="KAH3735278.1"/>
    </source>
</evidence>
<feature type="compositionally biased region" description="Acidic residues" evidence="1">
    <location>
        <begin position="252"/>
        <end position="268"/>
    </location>
</feature>
<reference evidence="2" key="2">
    <citation type="submission" date="2020-11" db="EMBL/GenBank/DDBJ databases">
        <authorList>
            <person name="McCartney M.A."/>
            <person name="Auch B."/>
            <person name="Kono T."/>
            <person name="Mallez S."/>
            <person name="Becker A."/>
            <person name="Gohl D.M."/>
            <person name="Silverstein K.A.T."/>
            <person name="Koren S."/>
            <person name="Bechman K.B."/>
            <person name="Herman A."/>
            <person name="Abrahante J.E."/>
            <person name="Garbe J."/>
        </authorList>
    </citation>
    <scope>NUCLEOTIDE SEQUENCE</scope>
    <source>
        <strain evidence="2">Duluth1</strain>
        <tissue evidence="2">Whole animal</tissue>
    </source>
</reference>
<reference evidence="2" key="1">
    <citation type="journal article" date="2019" name="bioRxiv">
        <title>The Genome of the Zebra Mussel, Dreissena polymorpha: A Resource for Invasive Species Research.</title>
        <authorList>
            <person name="McCartney M.A."/>
            <person name="Auch B."/>
            <person name="Kono T."/>
            <person name="Mallez S."/>
            <person name="Zhang Y."/>
            <person name="Obille A."/>
            <person name="Becker A."/>
            <person name="Abrahante J.E."/>
            <person name="Garbe J."/>
            <person name="Badalamenti J.P."/>
            <person name="Herman A."/>
            <person name="Mangelson H."/>
            <person name="Liachko I."/>
            <person name="Sullivan S."/>
            <person name="Sone E.D."/>
            <person name="Koren S."/>
            <person name="Silverstein K.A.T."/>
            <person name="Beckman K.B."/>
            <person name="Gohl D.M."/>
        </authorList>
    </citation>
    <scope>NUCLEOTIDE SEQUENCE</scope>
    <source>
        <strain evidence="2">Duluth1</strain>
        <tissue evidence="2">Whole animal</tissue>
    </source>
</reference>
<organism evidence="2 3">
    <name type="scientific">Dreissena polymorpha</name>
    <name type="common">Zebra mussel</name>
    <name type="synonym">Mytilus polymorpha</name>
    <dbReference type="NCBI Taxonomy" id="45954"/>
    <lineage>
        <taxon>Eukaryota</taxon>
        <taxon>Metazoa</taxon>
        <taxon>Spiralia</taxon>
        <taxon>Lophotrochozoa</taxon>
        <taxon>Mollusca</taxon>
        <taxon>Bivalvia</taxon>
        <taxon>Autobranchia</taxon>
        <taxon>Heteroconchia</taxon>
        <taxon>Euheterodonta</taxon>
        <taxon>Imparidentia</taxon>
        <taxon>Neoheterodontei</taxon>
        <taxon>Myida</taxon>
        <taxon>Dreissenoidea</taxon>
        <taxon>Dreissenidae</taxon>
        <taxon>Dreissena</taxon>
    </lineage>
</organism>
<keyword evidence="3" id="KW-1185">Reference proteome</keyword>
<proteinExistence type="predicted"/>
<feature type="region of interest" description="Disordered" evidence="1">
    <location>
        <begin position="235"/>
        <end position="301"/>
    </location>
</feature>
<feature type="compositionally biased region" description="Low complexity" evidence="1">
    <location>
        <begin position="282"/>
        <end position="292"/>
    </location>
</feature>
<comment type="caution">
    <text evidence="2">The sequence shown here is derived from an EMBL/GenBank/DDBJ whole genome shotgun (WGS) entry which is preliminary data.</text>
</comment>
<gene>
    <name evidence="2" type="ORF">DPMN_041743</name>
</gene>
<feature type="region of interest" description="Disordered" evidence="1">
    <location>
        <begin position="1"/>
        <end position="47"/>
    </location>
</feature>
<name>A0A9D4HWH1_DREPO</name>
<sequence>MVVKWIPPTSYETSSVPRVEEWPTAASTSRSSRAEEQPAARRTVAQNPEVEVAGPKGDHTFKKCPVFWCMENYHYRKAHVFGHHYPTALAREHDPWSEARQARIVQVRVIALRYLATVMVGPEATVDDLVRYLNNGRLMGREECTVDEWTRQVAVEVAEEMGLPIQEVFTCVPLNSPGVIFQFRIMLEVMGLLTLQQHEEFLFQFSSEQWPDPVGCSVPVVVKVKVDEVGGRDVAIQDEMEANVSSTPADGSPDEEVGDETRIEEEDGASSTSADAHKAVITSESSSTSPRRPWLPGRSSVESVNMSDMEVVDKVDAEEPVVREAPRRVRFTQVVPLKFDSVTPISIWTGCVPG</sequence>
<dbReference type="Proteomes" id="UP000828390">
    <property type="component" value="Unassembled WGS sequence"/>
</dbReference>
<dbReference type="EMBL" id="JAIWYP010000011">
    <property type="protein sequence ID" value="KAH3735278.1"/>
    <property type="molecule type" value="Genomic_DNA"/>
</dbReference>